<feature type="region of interest" description="Disordered" evidence="1">
    <location>
        <begin position="15"/>
        <end position="156"/>
    </location>
</feature>
<protein>
    <recommendedName>
        <fullName evidence="5">Transmembrane protein</fullName>
    </recommendedName>
</protein>
<dbReference type="Proteomes" id="UP000383932">
    <property type="component" value="Unassembled WGS sequence"/>
</dbReference>
<dbReference type="OrthoDB" id="3252964at2759"/>
<feature type="compositionally biased region" description="Low complexity" evidence="1">
    <location>
        <begin position="88"/>
        <end position="117"/>
    </location>
</feature>
<name>A0A5N5QWZ5_9AGAM</name>
<keyword evidence="4" id="KW-1185">Reference proteome</keyword>
<feature type="region of interest" description="Disordered" evidence="1">
    <location>
        <begin position="378"/>
        <end position="432"/>
    </location>
</feature>
<comment type="caution">
    <text evidence="3">The sequence shown here is derived from an EMBL/GenBank/DDBJ whole genome shotgun (WGS) entry which is preliminary data.</text>
</comment>
<feature type="compositionally biased region" description="Low complexity" evidence="1">
    <location>
        <begin position="54"/>
        <end position="67"/>
    </location>
</feature>
<feature type="region of interest" description="Disordered" evidence="1">
    <location>
        <begin position="299"/>
        <end position="319"/>
    </location>
</feature>
<feature type="compositionally biased region" description="Basic and acidic residues" evidence="1">
    <location>
        <begin position="457"/>
        <end position="474"/>
    </location>
</feature>
<evidence type="ECO:0000256" key="2">
    <source>
        <dbReference type="SAM" id="Phobius"/>
    </source>
</evidence>
<dbReference type="EMBL" id="SSOP01000007">
    <property type="protein sequence ID" value="KAB5595687.1"/>
    <property type="molecule type" value="Genomic_DNA"/>
</dbReference>
<gene>
    <name evidence="3" type="ORF">CTheo_925</name>
</gene>
<evidence type="ECO:0000313" key="4">
    <source>
        <dbReference type="Proteomes" id="UP000383932"/>
    </source>
</evidence>
<feature type="compositionally biased region" description="Basic and acidic residues" evidence="1">
    <location>
        <begin position="411"/>
        <end position="420"/>
    </location>
</feature>
<dbReference type="AlphaFoldDB" id="A0A5N5QWZ5"/>
<feature type="region of interest" description="Disordered" evidence="1">
    <location>
        <begin position="449"/>
        <end position="474"/>
    </location>
</feature>
<feature type="transmembrane region" description="Helical" evidence="2">
    <location>
        <begin position="187"/>
        <end position="212"/>
    </location>
</feature>
<reference evidence="3 4" key="1">
    <citation type="journal article" date="2019" name="Fungal Biol. Biotechnol.">
        <title>Draft genome sequence of fastidious pathogen Ceratobasidium theobromae, which causes vascular-streak dieback in Theobroma cacao.</title>
        <authorList>
            <person name="Ali S.S."/>
            <person name="Asman A."/>
            <person name="Shao J."/>
            <person name="Firmansyah A.P."/>
            <person name="Susilo A.W."/>
            <person name="Rosmana A."/>
            <person name="McMahon P."/>
            <person name="Junaid M."/>
            <person name="Guest D."/>
            <person name="Kheng T.Y."/>
            <person name="Meinhardt L.W."/>
            <person name="Bailey B.A."/>
        </authorList>
    </citation>
    <scope>NUCLEOTIDE SEQUENCE [LARGE SCALE GENOMIC DNA]</scope>
    <source>
        <strain evidence="3 4">CT2</strain>
    </source>
</reference>
<feature type="compositionally biased region" description="Polar residues" evidence="1">
    <location>
        <begin position="15"/>
        <end position="53"/>
    </location>
</feature>
<sequence>MDQLSDSAIQESTQIASTNVIISTPTPAESTQSVNPGPETVNPTQGGNESGNGTSATPAPTSVATRTIESVVTSTSRQDTTTVSQFATTTEPQSTSSASTTSSIQSTSTGVSETTSTQLLTQVLAPTSTSTTHSRTSTTRSSASGSKSTEPQASSLLTTVTRPITPIFVPTASLAAHKELPAVDFHLPFGAVAGIVLAAVIVIGVGGTCLIFGPRRTFRKIGIGRDRDNYDDYEEWDEAPRDSGVWTRRPASIGANSDLWKTSSGAFPSRYSTVSVGGPGMAGVGAGKGMGMTEVSPNVLTHPPQPPSRRMSQHRVEERGPVRSGWFTASMVRGASLLSLGSLVRPLAEPSNGSERMSRLGTGGSAGRRFQELYRRERAQQSVGGANTNGSSQSKGGVGEMGERLPSGSGQHRDPVEMGRSRVMTPRVRRPSRLATSYVPEVVVHDTARPSLSSASHDGKGYDADAEIERRRVI</sequence>
<accession>A0A5N5QWZ5</accession>
<feature type="compositionally biased region" description="Polar residues" evidence="1">
    <location>
        <begin position="380"/>
        <end position="395"/>
    </location>
</feature>
<proteinExistence type="predicted"/>
<feature type="compositionally biased region" description="Polar residues" evidence="1">
    <location>
        <begin position="68"/>
        <end position="87"/>
    </location>
</feature>
<evidence type="ECO:0008006" key="5">
    <source>
        <dbReference type="Google" id="ProtNLM"/>
    </source>
</evidence>
<organism evidence="3 4">
    <name type="scientific">Ceratobasidium theobromae</name>
    <dbReference type="NCBI Taxonomy" id="1582974"/>
    <lineage>
        <taxon>Eukaryota</taxon>
        <taxon>Fungi</taxon>
        <taxon>Dikarya</taxon>
        <taxon>Basidiomycota</taxon>
        <taxon>Agaricomycotina</taxon>
        <taxon>Agaricomycetes</taxon>
        <taxon>Cantharellales</taxon>
        <taxon>Ceratobasidiaceae</taxon>
        <taxon>Ceratobasidium</taxon>
    </lineage>
</organism>
<evidence type="ECO:0000313" key="3">
    <source>
        <dbReference type="EMBL" id="KAB5595687.1"/>
    </source>
</evidence>
<keyword evidence="2" id="KW-1133">Transmembrane helix</keyword>
<evidence type="ECO:0000256" key="1">
    <source>
        <dbReference type="SAM" id="MobiDB-lite"/>
    </source>
</evidence>
<keyword evidence="2" id="KW-0472">Membrane</keyword>
<keyword evidence="2" id="KW-0812">Transmembrane</keyword>
<feature type="compositionally biased region" description="Low complexity" evidence="1">
    <location>
        <begin position="127"/>
        <end position="149"/>
    </location>
</feature>